<feature type="signal peptide" evidence="7">
    <location>
        <begin position="1"/>
        <end position="23"/>
    </location>
</feature>
<proteinExistence type="inferred from homology"/>
<dbReference type="InterPro" id="IPR006059">
    <property type="entry name" value="SBP"/>
</dbReference>
<organism evidence="8 9">
    <name type="scientific">Ketogulonicigenium robustum</name>
    <dbReference type="NCBI Taxonomy" id="92947"/>
    <lineage>
        <taxon>Bacteria</taxon>
        <taxon>Pseudomonadati</taxon>
        <taxon>Pseudomonadota</taxon>
        <taxon>Alphaproteobacteria</taxon>
        <taxon>Rhodobacterales</taxon>
        <taxon>Roseobacteraceae</taxon>
        <taxon>Ketogulonicigenium</taxon>
    </lineage>
</organism>
<protein>
    <recommendedName>
        <fullName evidence="6">Probable sugar-binding periplasmic protein</fullName>
    </recommendedName>
</protein>
<evidence type="ECO:0000256" key="2">
    <source>
        <dbReference type="ARBA" id="ARBA00008520"/>
    </source>
</evidence>
<evidence type="ECO:0000256" key="7">
    <source>
        <dbReference type="SAM" id="SignalP"/>
    </source>
</evidence>
<evidence type="ECO:0000256" key="4">
    <source>
        <dbReference type="ARBA" id="ARBA00022729"/>
    </source>
</evidence>
<dbReference type="STRING" id="92947.BVG79_02132"/>
<dbReference type="PANTHER" id="PTHR43649:SF28">
    <property type="entry name" value="BINDING PROTEIN COMPONENT OF ABC SUGAR TRANSPORTER-RELATED"/>
    <property type="match status" value="1"/>
</dbReference>
<keyword evidence="9" id="KW-1185">Reference proteome</keyword>
<evidence type="ECO:0000256" key="3">
    <source>
        <dbReference type="ARBA" id="ARBA00022448"/>
    </source>
</evidence>
<gene>
    <name evidence="8" type="primary">msmE</name>
    <name evidence="8" type="ORF">BVG79_02132</name>
</gene>
<dbReference type="PANTHER" id="PTHR43649">
    <property type="entry name" value="ARABINOSE-BINDING PROTEIN-RELATED"/>
    <property type="match status" value="1"/>
</dbReference>
<comment type="function">
    <text evidence="5">Part of a binding-protein-dependent transport system for a sugar.</text>
</comment>
<comment type="subcellular location">
    <subcellularLocation>
        <location evidence="1">Periplasm</location>
    </subcellularLocation>
</comment>
<sequence length="412" mass="43856">MKPLFRTTAITLAGLSVAAPAFAQDLTFWSWRGEDRAVYEDIIKDFEAANPGITIKFETFEATNYNTILSTALAGNSGPDIIQVRAYGGLETVASAGYLLPLSTENVPALAGFPEAALKAETLRADGVTYAVPFASQTQFILFNKDLFDQLGLSEPNTWDEMLANAEALKAAGFFPFANGTGTAWQAETIATAIVAGVIGPEFYADLLAEKVDFTDPRYVAGLDALKEISAYFPDGFTGLDYAASQQIFTAGLAGMFAGGSYEVANFLSQNPDLNLGLMAAPGRTAEDPKLVGLYFDGGYAGNAATQHPEAVVAFLNYLASPEFGQKFANGLGNVSPIPGVVFENERLQRVAELNQSAVPYIMATNFRFAEPTGSVLLQAEVQRMMAGQVDAAGAAQAVTTGIANWYAPFQK</sequence>
<comment type="similarity">
    <text evidence="2">Belongs to the bacterial solute-binding protein 1 family.</text>
</comment>
<dbReference type="OrthoDB" id="5897001at2"/>
<dbReference type="Proteomes" id="UP000242447">
    <property type="component" value="Chromosome"/>
</dbReference>
<reference evidence="8 9" key="1">
    <citation type="submission" date="2017-02" db="EMBL/GenBank/DDBJ databases">
        <title>Ketogulonicigenium robustum SPU B003 Genome sequencing and assembly.</title>
        <authorList>
            <person name="Li Y."/>
            <person name="Liu L."/>
            <person name="Wang C."/>
            <person name="Zhang M."/>
            <person name="Zhang T."/>
            <person name="Zhang Y."/>
        </authorList>
    </citation>
    <scope>NUCLEOTIDE SEQUENCE [LARGE SCALE GENOMIC DNA]</scope>
    <source>
        <strain evidence="8 9">SPU_B003</strain>
    </source>
</reference>
<dbReference type="AlphaFoldDB" id="A0A1W6P1T6"/>
<keyword evidence="3" id="KW-0813">Transport</keyword>
<keyword evidence="4 7" id="KW-0732">Signal</keyword>
<dbReference type="SUPFAM" id="SSF53850">
    <property type="entry name" value="Periplasmic binding protein-like II"/>
    <property type="match status" value="1"/>
</dbReference>
<dbReference type="EMBL" id="CP019937">
    <property type="protein sequence ID" value="ARO15472.1"/>
    <property type="molecule type" value="Genomic_DNA"/>
</dbReference>
<feature type="chain" id="PRO_5010885111" description="Probable sugar-binding periplasmic protein" evidence="7">
    <location>
        <begin position="24"/>
        <end position="412"/>
    </location>
</feature>
<evidence type="ECO:0000256" key="6">
    <source>
        <dbReference type="ARBA" id="ARBA00049753"/>
    </source>
</evidence>
<name>A0A1W6P1T6_9RHOB</name>
<dbReference type="InterPro" id="IPR050490">
    <property type="entry name" value="Bact_solute-bd_prot1"/>
</dbReference>
<dbReference type="Gene3D" id="3.40.190.10">
    <property type="entry name" value="Periplasmic binding protein-like II"/>
    <property type="match status" value="2"/>
</dbReference>
<dbReference type="RefSeq" id="WP_085786868.1">
    <property type="nucleotide sequence ID" value="NZ_CP019937.1"/>
</dbReference>
<evidence type="ECO:0000256" key="5">
    <source>
        <dbReference type="ARBA" id="ARBA00049629"/>
    </source>
</evidence>
<dbReference type="Pfam" id="PF01547">
    <property type="entry name" value="SBP_bac_1"/>
    <property type="match status" value="1"/>
</dbReference>
<dbReference type="KEGG" id="kro:BVG79_02132"/>
<dbReference type="GO" id="GO:0042597">
    <property type="term" value="C:periplasmic space"/>
    <property type="evidence" value="ECO:0007669"/>
    <property type="project" value="UniProtKB-SubCell"/>
</dbReference>
<accession>A0A1W6P1T6</accession>
<evidence type="ECO:0000313" key="9">
    <source>
        <dbReference type="Proteomes" id="UP000242447"/>
    </source>
</evidence>
<evidence type="ECO:0000256" key="1">
    <source>
        <dbReference type="ARBA" id="ARBA00004418"/>
    </source>
</evidence>
<evidence type="ECO:0000313" key="8">
    <source>
        <dbReference type="EMBL" id="ARO15472.1"/>
    </source>
</evidence>